<evidence type="ECO:0000313" key="2">
    <source>
        <dbReference type="EMBL" id="KAH0534702.1"/>
    </source>
</evidence>
<reference evidence="2 3" key="1">
    <citation type="journal article" date="2021" name="J. Hered.">
        <title>A chromosome-level genome assembly of the parasitoid wasp, Cotesia glomerata (Hymenoptera: Braconidae).</title>
        <authorList>
            <person name="Pinto B.J."/>
            <person name="Weis J.J."/>
            <person name="Gamble T."/>
            <person name="Ode P.J."/>
            <person name="Paul R."/>
            <person name="Zaspel J.M."/>
        </authorList>
    </citation>
    <scope>NUCLEOTIDE SEQUENCE [LARGE SCALE GENOMIC DNA]</scope>
    <source>
        <strain evidence="2">CgM1</strain>
    </source>
</reference>
<dbReference type="AlphaFoldDB" id="A0AAV7HVA6"/>
<protein>
    <submittedName>
        <fullName evidence="2">Uncharacterized protein</fullName>
    </submittedName>
</protein>
<feature type="region of interest" description="Disordered" evidence="1">
    <location>
        <begin position="1"/>
        <end position="27"/>
    </location>
</feature>
<evidence type="ECO:0000313" key="3">
    <source>
        <dbReference type="Proteomes" id="UP000826195"/>
    </source>
</evidence>
<dbReference type="EMBL" id="JAHXZJ010002982">
    <property type="protein sequence ID" value="KAH0534702.1"/>
    <property type="molecule type" value="Genomic_DNA"/>
</dbReference>
<keyword evidence="3" id="KW-1185">Reference proteome</keyword>
<sequence length="341" mass="39000">MSNFPTEYLTPPKKIRRKMPNSPNESASELDIYLEDIQKRGNTRKEILTPPKIVRRKKPESPTLLSGNVRPKTVERKIPKFTNVTDSGSDISLDNTPKRDGTGKENLLTPRKMKGKKMDPVVHKNFGAGTSKDGTLEKDGYQTPKKVERKIRKFSNVTDSESDISSDDTRKKNLPNLQKMKGNKMESLEESYDSDMQLFEEFLKFKEYKKKTSQSKGEKSKISSSEKVERKKNKLVELVAESDVFIDRFKLQLITKKNLKKPGQMARELFKAILGEEKLATMVPVKKVKGRELIAEDVYEAIYVFVNQKVARGRELELEFQGIVGSMCCTIRDAIKKKKSQ</sequence>
<accession>A0AAV7HVA6</accession>
<comment type="caution">
    <text evidence="2">The sequence shown here is derived from an EMBL/GenBank/DDBJ whole genome shotgun (WGS) entry which is preliminary data.</text>
</comment>
<proteinExistence type="predicted"/>
<evidence type="ECO:0000256" key="1">
    <source>
        <dbReference type="SAM" id="MobiDB-lite"/>
    </source>
</evidence>
<feature type="region of interest" description="Disordered" evidence="1">
    <location>
        <begin position="43"/>
        <end position="188"/>
    </location>
</feature>
<organism evidence="2 3">
    <name type="scientific">Cotesia glomerata</name>
    <name type="common">Lepidopteran parasitic wasp</name>
    <name type="synonym">Apanteles glomeratus</name>
    <dbReference type="NCBI Taxonomy" id="32391"/>
    <lineage>
        <taxon>Eukaryota</taxon>
        <taxon>Metazoa</taxon>
        <taxon>Ecdysozoa</taxon>
        <taxon>Arthropoda</taxon>
        <taxon>Hexapoda</taxon>
        <taxon>Insecta</taxon>
        <taxon>Pterygota</taxon>
        <taxon>Neoptera</taxon>
        <taxon>Endopterygota</taxon>
        <taxon>Hymenoptera</taxon>
        <taxon>Apocrita</taxon>
        <taxon>Ichneumonoidea</taxon>
        <taxon>Braconidae</taxon>
        <taxon>Microgastrinae</taxon>
        <taxon>Cotesia</taxon>
    </lineage>
</organism>
<dbReference type="Proteomes" id="UP000826195">
    <property type="component" value="Unassembled WGS sequence"/>
</dbReference>
<name>A0AAV7HVA6_COTGL</name>
<feature type="compositionally biased region" description="Polar residues" evidence="1">
    <location>
        <begin position="82"/>
        <end position="95"/>
    </location>
</feature>
<gene>
    <name evidence="2" type="ORF">KQX54_007110</name>
</gene>